<accession>A0A1X2GF13</accession>
<gene>
    <name evidence="1" type="ORF">DM01DRAFT_1367465</name>
</gene>
<keyword evidence="2" id="KW-1185">Reference proteome</keyword>
<dbReference type="OrthoDB" id="2224399at2759"/>
<dbReference type="AlphaFoldDB" id="A0A1X2GF13"/>
<proteinExistence type="predicted"/>
<name>A0A1X2GF13_9FUNG</name>
<evidence type="ECO:0000313" key="2">
    <source>
        <dbReference type="Proteomes" id="UP000242146"/>
    </source>
</evidence>
<sequence length="162" mass="17990">MLPTPSDNYFFDLLNQSPATTSQLPVLATAERTIKVFPDCIYHSYKSLGLAFCFTAITKPINECDPNDPVLRLNAIDIYNGTTKDGFQTYQGDLPLPCGVTPAMQAHELVSLLGEPNRKGGGGRVPCWIDYKFERGGGLMIQLHGIDWEDRTMGWSSLVLYQ</sequence>
<reference evidence="1 2" key="1">
    <citation type="submission" date="2016-07" db="EMBL/GenBank/DDBJ databases">
        <title>Pervasive Adenine N6-methylation of Active Genes in Fungi.</title>
        <authorList>
            <consortium name="DOE Joint Genome Institute"/>
            <person name="Mondo S.J."/>
            <person name="Dannebaum R.O."/>
            <person name="Kuo R.C."/>
            <person name="Labutti K."/>
            <person name="Haridas S."/>
            <person name="Kuo A."/>
            <person name="Salamov A."/>
            <person name="Ahrendt S.R."/>
            <person name="Lipzen A."/>
            <person name="Sullivan W."/>
            <person name="Andreopoulos W.B."/>
            <person name="Clum A."/>
            <person name="Lindquist E."/>
            <person name="Daum C."/>
            <person name="Ramamoorthy G.K."/>
            <person name="Gryganskyi A."/>
            <person name="Culley D."/>
            <person name="Magnuson J.K."/>
            <person name="James T.Y."/>
            <person name="O'Malley M.A."/>
            <person name="Stajich J.E."/>
            <person name="Spatafora J.W."/>
            <person name="Visel A."/>
            <person name="Grigoriev I.V."/>
        </authorList>
    </citation>
    <scope>NUCLEOTIDE SEQUENCE [LARGE SCALE GENOMIC DNA]</scope>
    <source>
        <strain evidence="1 2">NRRL 3301</strain>
    </source>
</reference>
<protein>
    <submittedName>
        <fullName evidence="1">Uncharacterized protein</fullName>
    </submittedName>
</protein>
<dbReference type="Proteomes" id="UP000242146">
    <property type="component" value="Unassembled WGS sequence"/>
</dbReference>
<organism evidence="1 2">
    <name type="scientific">Hesseltinella vesiculosa</name>
    <dbReference type="NCBI Taxonomy" id="101127"/>
    <lineage>
        <taxon>Eukaryota</taxon>
        <taxon>Fungi</taxon>
        <taxon>Fungi incertae sedis</taxon>
        <taxon>Mucoromycota</taxon>
        <taxon>Mucoromycotina</taxon>
        <taxon>Mucoromycetes</taxon>
        <taxon>Mucorales</taxon>
        <taxon>Cunninghamellaceae</taxon>
        <taxon>Hesseltinella</taxon>
    </lineage>
</organism>
<dbReference type="EMBL" id="MCGT01000018">
    <property type="protein sequence ID" value="ORX52332.1"/>
    <property type="molecule type" value="Genomic_DNA"/>
</dbReference>
<evidence type="ECO:0000313" key="1">
    <source>
        <dbReference type="EMBL" id="ORX52332.1"/>
    </source>
</evidence>
<comment type="caution">
    <text evidence="1">The sequence shown here is derived from an EMBL/GenBank/DDBJ whole genome shotgun (WGS) entry which is preliminary data.</text>
</comment>